<dbReference type="HOGENOM" id="CLU_3105609_0_0_10"/>
<dbReference type="EMBL" id="CP001650">
    <property type="protein sequence ID" value="ADF54265.1"/>
    <property type="molecule type" value="Genomic_DNA"/>
</dbReference>
<evidence type="ECO:0000313" key="1">
    <source>
        <dbReference type="EMBL" id="ADF54265.1"/>
    </source>
</evidence>
<name>D5B9F2_ZUNPS</name>
<dbReference type="Proteomes" id="UP000001654">
    <property type="component" value="Chromosome"/>
</dbReference>
<accession>D5B9F2</accession>
<dbReference type="STRING" id="655815.ZPR_3961"/>
<sequence length="51" mass="6278">MKHISFKNHQIPQPYNLSKSNKTQKTIIVFYKYFKTNQNWERGFLVSFIRK</sequence>
<protein>
    <submittedName>
        <fullName evidence="1">Uncharacterized protein</fullName>
    </submittedName>
</protein>
<dbReference type="AlphaFoldDB" id="D5B9F2"/>
<reference evidence="1 2" key="1">
    <citation type="journal article" date="2010" name="BMC Genomics">
        <title>The complete genome of Zunongwangia profunda SM-A87 reveals its adaptation to the deep-sea environment and ecological role in sedimentary organic nitrogen degradation.</title>
        <authorList>
            <person name="Qin Q.L."/>
            <person name="Zhang X.Y."/>
            <person name="Wang X.M."/>
            <person name="Liu G.M."/>
            <person name="Chen X.L."/>
            <person name="Xie B.B."/>
            <person name="Dang H.Y."/>
            <person name="Zhou B.C."/>
            <person name="Yu J."/>
            <person name="Zhang Y.Z."/>
        </authorList>
    </citation>
    <scope>NUCLEOTIDE SEQUENCE [LARGE SCALE GENOMIC DNA]</scope>
    <source>
        <strain evidence="2">DSM 18752 / CCTCC AB 206139 / SM-A87</strain>
    </source>
</reference>
<organism evidence="1 2">
    <name type="scientific">Zunongwangia profunda (strain DSM 18752 / CCTCC AB 206139 / SM-A87)</name>
    <name type="common">Wangia profunda</name>
    <dbReference type="NCBI Taxonomy" id="655815"/>
    <lineage>
        <taxon>Bacteria</taxon>
        <taxon>Pseudomonadati</taxon>
        <taxon>Bacteroidota</taxon>
        <taxon>Flavobacteriia</taxon>
        <taxon>Flavobacteriales</taxon>
        <taxon>Flavobacteriaceae</taxon>
        <taxon>Zunongwangia</taxon>
    </lineage>
</organism>
<gene>
    <name evidence="1" type="ordered locus">ZPR_3961</name>
</gene>
<dbReference type="KEGG" id="zpr:ZPR_3961"/>
<keyword evidence="2" id="KW-1185">Reference proteome</keyword>
<evidence type="ECO:0000313" key="2">
    <source>
        <dbReference type="Proteomes" id="UP000001654"/>
    </source>
</evidence>
<proteinExistence type="predicted"/>